<dbReference type="RefSeq" id="YP_009176970.1">
    <property type="nucleotide sequence ID" value="NC_028230.1"/>
</dbReference>
<dbReference type="Proteomes" id="UP000144037">
    <property type="component" value="Segment"/>
</dbReference>
<reference evidence="2" key="1">
    <citation type="submission" date="2014-07" db="EMBL/GenBank/DDBJ databases">
        <authorList>
            <person name="Walker P."/>
            <person name="Widen S."/>
            <person name="Firth C."/>
            <person name="Blasdell K."/>
            <person name="Guzman H."/>
            <person name="Wood T."/>
            <person name="Paradkar P."/>
            <person name="Holmes E."/>
            <person name="Tesh R."/>
            <person name="Vasilakis N."/>
        </authorList>
    </citation>
    <scope>NUCLEOTIDE SEQUENCE</scope>
    <source>
        <strain evidence="2">BeAr177325</strain>
    </source>
</reference>
<proteinExistence type="predicted"/>
<evidence type="ECO:0000256" key="1">
    <source>
        <dbReference type="SAM" id="Phobius"/>
    </source>
</evidence>
<dbReference type="EMBL" id="KM204991">
    <property type="protein sequence ID" value="AJR28346.1"/>
    <property type="molecule type" value="Viral_cRNA"/>
</dbReference>
<dbReference type="RefSeq" id="YP_010796340.1">
    <property type="nucleotide sequence ID" value="NC_075990.1"/>
</dbReference>
<keyword evidence="5" id="KW-1185">Reference proteome</keyword>
<reference evidence="3" key="3">
    <citation type="submission" date="2015-05" db="EMBL/GenBank/DDBJ databases">
        <authorList>
            <person name="Wang D.B."/>
            <person name="Wang M."/>
        </authorList>
    </citation>
    <scope>NUCLEOTIDE SEQUENCE</scope>
    <source>
        <strain evidence="3">BEAR177325</strain>
    </source>
</reference>
<evidence type="ECO:0000313" key="3">
    <source>
        <dbReference type="EMBL" id="ALJ94021.1"/>
    </source>
</evidence>
<reference evidence="3 4" key="4">
    <citation type="journal article" date="2016" name="Genome Announc.">
        <title>Inhangapi Virus: Genome Sequencing of a Brazilian Ungrouped Rhabdovirus Isolated in the Amazon Region.</title>
        <authorList>
            <person name="Wanzeller A.L."/>
            <person name="Nunes M.R."/>
            <person name="Tavares F.N."/>
            <person name="Pinto W.V."/>
            <person name="Junior E.C."/>
            <person name="de Lima C.P."/>
            <person name="de Oliveira L.F."/>
            <person name="Junior J.L."/>
            <person name="Cardoso J.F."/>
            <person name="Vasconcelos P.F."/>
        </authorList>
    </citation>
    <scope>NUCLEOTIDE SEQUENCE [LARGE SCALE GENOMIC DNA]</scope>
    <source>
        <strain evidence="3">BEAR177325</strain>
    </source>
</reference>
<dbReference type="KEGG" id="vg:80533795"/>
<dbReference type="GeneID" id="80533795"/>
<feature type="transmembrane region" description="Helical" evidence="1">
    <location>
        <begin position="41"/>
        <end position="60"/>
    </location>
</feature>
<protein>
    <submittedName>
        <fullName evidence="3">PAG1</fullName>
    </submittedName>
</protein>
<organism evidence="2 5">
    <name type="scientific">Inhangapi virus</name>
    <dbReference type="NCBI Taxonomy" id="1620892"/>
    <lineage>
        <taxon>Viruses</taxon>
        <taxon>Riboviria</taxon>
        <taxon>Orthornavirae</taxon>
        <taxon>Negarnaviricota</taxon>
        <taxon>Haploviricotina</taxon>
        <taxon>Monjiviricetes</taxon>
        <taxon>Mononegavirales</taxon>
        <taxon>Rhabdoviridae</taxon>
        <taxon>Alpharhabdovirinae</taxon>
        <taxon>Arurhavirus</taxon>
        <taxon>Arurhavirus inhangapi</taxon>
    </lineage>
</organism>
<keyword evidence="1" id="KW-1133">Transmembrane helix</keyword>
<evidence type="ECO:0000313" key="4">
    <source>
        <dbReference type="Proteomes" id="UP000144037"/>
    </source>
</evidence>
<accession>A0A0D3R168</accession>
<evidence type="ECO:0000313" key="2">
    <source>
        <dbReference type="EMBL" id="AJR28346.1"/>
    </source>
</evidence>
<name>A0A0D3R168_9RHAB</name>
<dbReference type="KEGG" id="vg:26122635"/>
<dbReference type="GeneID" id="26122635"/>
<dbReference type="Proteomes" id="UP000181037">
    <property type="component" value="Segment"/>
</dbReference>
<keyword evidence="1" id="KW-0812">Transmembrane</keyword>
<keyword evidence="1" id="KW-0472">Membrane</keyword>
<dbReference type="EMBL" id="KR604694">
    <property type="protein sequence ID" value="ALJ94021.1"/>
    <property type="molecule type" value="Viral_cRNA"/>
</dbReference>
<reference evidence="2 5" key="2">
    <citation type="journal article" date="2015" name="PLoS Pathog.">
        <title>Evolution of genome size and complexity in the rhabdoviridae.</title>
        <authorList>
            <person name="Walker P.J."/>
            <person name="Firth C."/>
            <person name="Widen S.G."/>
            <person name="Blasdell K.R."/>
            <person name="Guzman H."/>
            <person name="Wood T.G."/>
            <person name="Paradkar P.N."/>
            <person name="Holmes E.C."/>
            <person name="Tesh R.B."/>
            <person name="Vasilakis N."/>
        </authorList>
    </citation>
    <scope>NUCLEOTIDE SEQUENCE [LARGE SCALE GENOMIC DNA]</scope>
    <source>
        <strain evidence="2 5">BeAr177325</strain>
    </source>
</reference>
<sequence length="109" mass="12658">MNITSRINWQSVDPSKWFEGIKDGANSFFSSLKVVFQDTKYWINLFFWLIVAILIMVIVLKFSNYLIGLINQCGACVKMIGNCQCKCKKKAKKRGKIIKINKIYNPRNM</sequence>
<evidence type="ECO:0000313" key="5">
    <source>
        <dbReference type="Proteomes" id="UP000181037"/>
    </source>
</evidence>